<dbReference type="PROSITE" id="PS51192">
    <property type="entry name" value="HELICASE_ATP_BIND_1"/>
    <property type="match status" value="1"/>
</dbReference>
<proteinExistence type="predicted"/>
<gene>
    <name evidence="2" type="ORF">GCM10023315_30730</name>
</gene>
<organism evidence="2 3">
    <name type="scientific">Algibacter aquimarinus</name>
    <dbReference type="NCBI Taxonomy" id="1136748"/>
    <lineage>
        <taxon>Bacteria</taxon>
        <taxon>Pseudomonadati</taxon>
        <taxon>Bacteroidota</taxon>
        <taxon>Flavobacteriia</taxon>
        <taxon>Flavobacteriales</taxon>
        <taxon>Flavobacteriaceae</taxon>
        <taxon>Algibacter</taxon>
    </lineage>
</organism>
<protein>
    <submittedName>
        <fullName evidence="2">DEAD/DEAH box helicase family protein</fullName>
    </submittedName>
</protein>
<accession>A0ABP9HTS4</accession>
<feature type="domain" description="Helicase ATP-binding" evidence="1">
    <location>
        <begin position="54"/>
        <end position="247"/>
    </location>
</feature>
<keyword evidence="2" id="KW-0347">Helicase</keyword>
<dbReference type="CDD" id="cd17926">
    <property type="entry name" value="DEXHc_RE"/>
    <property type="match status" value="1"/>
</dbReference>
<keyword evidence="2" id="KW-0067">ATP-binding</keyword>
<dbReference type="RefSeq" id="WP_345170498.1">
    <property type="nucleotide sequence ID" value="NZ_BAABJK010000019.1"/>
</dbReference>
<keyword evidence="2" id="KW-0378">Hydrolase</keyword>
<dbReference type="EMBL" id="BAABJK010000019">
    <property type="protein sequence ID" value="GAA4977752.1"/>
    <property type="molecule type" value="Genomic_DNA"/>
</dbReference>
<evidence type="ECO:0000259" key="1">
    <source>
        <dbReference type="PROSITE" id="PS51192"/>
    </source>
</evidence>
<reference evidence="3" key="1">
    <citation type="journal article" date="2019" name="Int. J. Syst. Evol. Microbiol.">
        <title>The Global Catalogue of Microorganisms (GCM) 10K type strain sequencing project: providing services to taxonomists for standard genome sequencing and annotation.</title>
        <authorList>
            <consortium name="The Broad Institute Genomics Platform"/>
            <consortium name="The Broad Institute Genome Sequencing Center for Infectious Disease"/>
            <person name="Wu L."/>
            <person name="Ma J."/>
        </authorList>
    </citation>
    <scope>NUCLEOTIDE SEQUENCE [LARGE SCALE GENOMIC DNA]</scope>
    <source>
        <strain evidence="3">JCM 18287</strain>
    </source>
</reference>
<name>A0ABP9HTS4_9FLAO</name>
<evidence type="ECO:0000313" key="2">
    <source>
        <dbReference type="EMBL" id="GAA4977752.1"/>
    </source>
</evidence>
<dbReference type="InterPro" id="IPR014001">
    <property type="entry name" value="Helicase_ATP-bd"/>
</dbReference>
<dbReference type="CDD" id="cd18785">
    <property type="entry name" value="SF2_C"/>
    <property type="match status" value="1"/>
</dbReference>
<dbReference type="PANTHER" id="PTHR47396">
    <property type="entry name" value="TYPE I RESTRICTION ENZYME ECOKI R PROTEIN"/>
    <property type="match status" value="1"/>
</dbReference>
<dbReference type="Pfam" id="PF04851">
    <property type="entry name" value="ResIII"/>
    <property type="match status" value="1"/>
</dbReference>
<keyword evidence="2" id="KW-0547">Nucleotide-binding</keyword>
<sequence length="859" mass="100779">MGFLYSIFDNPFARKALEQVELPNYISDNIKYSIRPYQEEAFKRYIYLDKEDFEEKPNKPYHLLYNMATGSGKTLVMAGLMIYLFEKGYRNFLFFVNSNNIITKTKDNFLNSQASKYLFTDKIVVDGKDVLIKDVSNFEEADKDNINIHFTTIHKLHSDLNNTKEDSVTYEDFQSRKIVLIADEAHHLSSTTKTKQKVIDEFVPSWENTVTKILKQNLENILLEFTATLDYESREITEKYQNKVIHKYDLAQFRIDKYSKEINLIRSLYDEKERIIQALILNLYRQELATSRNINLKPVILFKAKKTIKESEQNKENFHNLIDGFSAELVENIRKTSTVAIVQKAFDFFKAVKLSSNEIAKRIKSNFKEENCISANNDKEAELNQIRLNTLEDENNPIRAVFAVQKLNEGWDVLNLFDIVRLYEGQNTGGSNTKIGKTTLSEAQLIGRGARYFPFELEEGQEMYKRKYDDEPSNDLKVLEELYYHTKEDNRYISELKKALVETGIYEDEDKIETKQLSLKIDFKKTDFYKTGKVIFNKKVEKSYDNVKSFSDLGVSKRNIVFTLSSGIGIMSGVFVKEEKEVKTEKVEQKDIKVCDIPNHILRYALSQNPFYYFDSLERYFPNIESLSNFIENKDYLGSLEITFNGTKTRLNEISNYDYLLAIQKLLQTIESEIKSNLTEYEGSEYINKFVHEVFKDKEIKVYKDSERADGQEDLVANEPWYVYNANYGTSEEKEFVKMFARRFENLEKSFENIYLIRNEREIKIIDKLGRAFEPDFVLFCKQKTGKELTYQVFIEPKGNHLKAHDKWKEDFLKEIRADKKTIEIDSDKYLITGVPFYNNENENEFKETLENTLNEANA</sequence>
<dbReference type="InterPro" id="IPR006935">
    <property type="entry name" value="Helicase/UvrB_N"/>
</dbReference>
<dbReference type="GO" id="GO:0004386">
    <property type="term" value="F:helicase activity"/>
    <property type="evidence" value="ECO:0007669"/>
    <property type="project" value="UniProtKB-KW"/>
</dbReference>
<dbReference type="InterPro" id="IPR027417">
    <property type="entry name" value="P-loop_NTPase"/>
</dbReference>
<dbReference type="SUPFAM" id="SSF52540">
    <property type="entry name" value="P-loop containing nucleoside triphosphate hydrolases"/>
    <property type="match status" value="2"/>
</dbReference>
<evidence type="ECO:0000313" key="3">
    <source>
        <dbReference type="Proteomes" id="UP001501692"/>
    </source>
</evidence>
<dbReference type="PANTHER" id="PTHR47396:SF1">
    <property type="entry name" value="ATP-DEPENDENT HELICASE IRC3-RELATED"/>
    <property type="match status" value="1"/>
</dbReference>
<dbReference type="InterPro" id="IPR050742">
    <property type="entry name" value="Helicase_Restrict-Modif_Enz"/>
</dbReference>
<dbReference type="SMART" id="SM00487">
    <property type="entry name" value="DEXDc"/>
    <property type="match status" value="1"/>
</dbReference>
<dbReference type="Proteomes" id="UP001501692">
    <property type="component" value="Unassembled WGS sequence"/>
</dbReference>
<comment type="caution">
    <text evidence="2">The sequence shown here is derived from an EMBL/GenBank/DDBJ whole genome shotgun (WGS) entry which is preliminary data.</text>
</comment>
<keyword evidence="3" id="KW-1185">Reference proteome</keyword>
<dbReference type="Gene3D" id="3.40.50.300">
    <property type="entry name" value="P-loop containing nucleotide triphosphate hydrolases"/>
    <property type="match status" value="1"/>
</dbReference>